<evidence type="ECO:0000313" key="3">
    <source>
        <dbReference type="EMBL" id="GAY58159.1"/>
    </source>
</evidence>
<evidence type="ECO:0000256" key="2">
    <source>
        <dbReference type="SAM" id="SignalP"/>
    </source>
</evidence>
<dbReference type="InterPro" id="IPR035669">
    <property type="entry name" value="SGNH_plant_lipase-like"/>
</dbReference>
<dbReference type="GO" id="GO:0016788">
    <property type="term" value="F:hydrolase activity, acting on ester bonds"/>
    <property type="evidence" value="ECO:0007669"/>
    <property type="project" value="InterPro"/>
</dbReference>
<protein>
    <submittedName>
        <fullName evidence="3">Uncharacterized protein</fullName>
    </submittedName>
</protein>
<organism evidence="3 4">
    <name type="scientific">Citrus unshiu</name>
    <name type="common">Satsuma mandarin</name>
    <name type="synonym">Citrus nobilis var. unshiu</name>
    <dbReference type="NCBI Taxonomy" id="55188"/>
    <lineage>
        <taxon>Eukaryota</taxon>
        <taxon>Viridiplantae</taxon>
        <taxon>Streptophyta</taxon>
        <taxon>Embryophyta</taxon>
        <taxon>Tracheophyta</taxon>
        <taxon>Spermatophyta</taxon>
        <taxon>Magnoliopsida</taxon>
        <taxon>eudicotyledons</taxon>
        <taxon>Gunneridae</taxon>
        <taxon>Pentapetalae</taxon>
        <taxon>rosids</taxon>
        <taxon>malvids</taxon>
        <taxon>Sapindales</taxon>
        <taxon>Rutaceae</taxon>
        <taxon>Aurantioideae</taxon>
        <taxon>Citrus</taxon>
    </lineage>
</organism>
<name>A0A2H5Q0K1_CITUN</name>
<dbReference type="PANTHER" id="PTHR45642">
    <property type="entry name" value="GDSL ESTERASE/LIPASE EXL3"/>
    <property type="match status" value="1"/>
</dbReference>
<dbReference type="Pfam" id="PF00657">
    <property type="entry name" value="Lipase_GDSL"/>
    <property type="match status" value="1"/>
</dbReference>
<comment type="caution">
    <text evidence="3">The sequence shown here is derived from an EMBL/GenBank/DDBJ whole genome shotgun (WGS) entry which is preliminary data.</text>
</comment>
<dbReference type="EMBL" id="BDQV01000178">
    <property type="protein sequence ID" value="GAY58159.1"/>
    <property type="molecule type" value="Genomic_DNA"/>
</dbReference>
<dbReference type="AlphaFoldDB" id="A0A2H5Q0K1"/>
<proteinExistence type="inferred from homology"/>
<dbReference type="CDD" id="cd01837">
    <property type="entry name" value="SGNH_plant_lipase_like"/>
    <property type="match status" value="1"/>
</dbReference>
<dbReference type="Proteomes" id="UP000236630">
    <property type="component" value="Unassembled WGS sequence"/>
</dbReference>
<keyword evidence="4" id="KW-1185">Reference proteome</keyword>
<evidence type="ECO:0000256" key="1">
    <source>
        <dbReference type="ARBA" id="ARBA00008668"/>
    </source>
</evidence>
<gene>
    <name evidence="3" type="ORF">CUMW_184990</name>
</gene>
<accession>A0A2H5Q0K1</accession>
<dbReference type="PANTHER" id="PTHR45642:SF30">
    <property type="entry name" value="SGNH HYDROLASE-TYPE ESTERASE DOMAIN-CONTAINING PROTEIN"/>
    <property type="match status" value="1"/>
</dbReference>
<evidence type="ECO:0000313" key="4">
    <source>
        <dbReference type="Proteomes" id="UP000236630"/>
    </source>
</evidence>
<keyword evidence="2" id="KW-0732">Signal</keyword>
<reference evidence="3 4" key="1">
    <citation type="journal article" date="2017" name="Front. Genet.">
        <title>Draft sequencing of the heterozygous diploid genome of Satsuma (Citrus unshiu Marc.) using a hybrid assembly approach.</title>
        <authorList>
            <person name="Shimizu T."/>
            <person name="Tanizawa Y."/>
            <person name="Mochizuki T."/>
            <person name="Nagasaki H."/>
            <person name="Yoshioka T."/>
            <person name="Toyoda A."/>
            <person name="Fujiyama A."/>
            <person name="Kaminuma E."/>
            <person name="Nakamura Y."/>
        </authorList>
    </citation>
    <scope>NUCLEOTIDE SEQUENCE [LARGE SCALE GENOMIC DNA]</scope>
    <source>
        <strain evidence="4">cv. Miyagawa wase</strain>
    </source>
</reference>
<dbReference type="InterPro" id="IPR050592">
    <property type="entry name" value="GDSL_lipolytic_enzyme"/>
</dbReference>
<feature type="chain" id="PRO_5014189958" evidence="2">
    <location>
        <begin position="29"/>
        <end position="376"/>
    </location>
</feature>
<dbReference type="Gene3D" id="3.40.50.1110">
    <property type="entry name" value="SGNH hydrolase"/>
    <property type="match status" value="1"/>
</dbReference>
<feature type="signal peptide" evidence="2">
    <location>
        <begin position="1"/>
        <end position="28"/>
    </location>
</feature>
<dbReference type="STRING" id="55188.A0A2H5Q0K1"/>
<dbReference type="InterPro" id="IPR001087">
    <property type="entry name" value="GDSL"/>
</dbReference>
<dbReference type="InterPro" id="IPR036514">
    <property type="entry name" value="SGNH_hydro_sf"/>
</dbReference>
<comment type="similarity">
    <text evidence="1">Belongs to the 'GDSL' lipolytic enzyme family.</text>
</comment>
<sequence>MAIVQQLIVIVLEIWTIIFNFSASTAAAAQPKKYSAVLVFGDSTADTGNNNFVNTLFTANHLPYGQDLPGHAPTGRFSNGKLMPDFIASFLGIKDTIPPYLDPNLSNEDLLTGVCFASAGSGYDELTTAASGVIPVSKQLEYFKEYIGKINGLISADAAKKLLSEAVVIISAGTNDMTFNYYDIPTRRAQFNISEYQDFLQTKLHDYIKQLYDLGCRQMIVAGLPPIGCLPIQITARFKNPLDRKCLDEQNTDSQSYNQKLIKLLNQLQASLPGTRLNYADVYEPVIEMVNNAQKYGKLNHLDRDVVQFTLTRPATGFTVVNRGCCGTGFVEVSILCNPTTPKCASDSQFLFWDCIHPSEAAYQIAAKSVESKISP</sequence>
<dbReference type="SUPFAM" id="SSF52266">
    <property type="entry name" value="SGNH hydrolase"/>
    <property type="match status" value="1"/>
</dbReference>